<accession>A0AAD3DRC4</accession>
<name>A0AAD3DRC4_9CHLO</name>
<feature type="compositionally biased region" description="Pro residues" evidence="1">
    <location>
        <begin position="76"/>
        <end position="85"/>
    </location>
</feature>
<sequence length="580" mass="59458">MGCGASKRGSAPLDIEQIKSTKLDVDAPAIPVAVLEKPVPEEVEAKGSIQPSAAVPADGSPNASSEAAKPTEEPGKGPPNDPSEPPDQDTTKPLAIAPDSRPAESSTNGIASPTATVDKSQPSTTNDDIVFNKLWSSPRRTLLPPINASSSNLGHLSEERLVRGAGEHVDRSGSSQRPQFVDIITTDDPPLPTWVFSSSRSLNRSFGVRRRGSDATSQASSLATAVSETPSRDQRLGSGGSPSSTAAVGDAYVEDHVDGLDLDSRDPVQHLGRGAMRRGVSTRTQRCSEDERSERGAAAAAGAGVLQRQGRGGGEGDEEEEAEGGRSGRWALGRKPPNAAAVQSSSMRGPDKSLSHKSSKRACVGFTLTDVAATGVSAAGSSIDGDGSSTAAGAACAVAAATPAAGSSTSTLNAAATTATTITTATISTAPNHAVKDGYETDWEDVDPDEHIEAERQARSSAPREVSVPVSAAWAEAKPQIMKRAVTTTEQRRNMLLLHQQPQQQHQGHHGHGHQQQEGGGERAAGGAGGGEGEGVGVGGSRWGGGGSSGGGGAQSSPARPVVGLPVSRTMMRHTERVMG</sequence>
<evidence type="ECO:0000256" key="1">
    <source>
        <dbReference type="SAM" id="MobiDB-lite"/>
    </source>
</evidence>
<dbReference type="Proteomes" id="UP001054857">
    <property type="component" value="Unassembled WGS sequence"/>
</dbReference>
<feature type="region of interest" description="Disordered" evidence="1">
    <location>
        <begin position="208"/>
        <end position="247"/>
    </location>
</feature>
<evidence type="ECO:0000313" key="2">
    <source>
        <dbReference type="EMBL" id="GFR46453.1"/>
    </source>
</evidence>
<proteinExistence type="predicted"/>
<reference evidence="2 3" key="1">
    <citation type="journal article" date="2021" name="Sci. Rep.">
        <title>Genome sequencing of the multicellular alga Astrephomene provides insights into convergent evolution of germ-soma differentiation.</title>
        <authorList>
            <person name="Yamashita S."/>
            <person name="Yamamoto K."/>
            <person name="Matsuzaki R."/>
            <person name="Suzuki S."/>
            <person name="Yamaguchi H."/>
            <person name="Hirooka S."/>
            <person name="Minakuchi Y."/>
            <person name="Miyagishima S."/>
            <person name="Kawachi M."/>
            <person name="Toyoda A."/>
            <person name="Nozaki H."/>
        </authorList>
    </citation>
    <scope>NUCLEOTIDE SEQUENCE [LARGE SCALE GENOMIC DNA]</scope>
    <source>
        <strain evidence="2 3">NIES-4017</strain>
    </source>
</reference>
<feature type="compositionally biased region" description="Basic and acidic residues" evidence="1">
    <location>
        <begin position="286"/>
        <end position="295"/>
    </location>
</feature>
<protein>
    <submittedName>
        <fullName evidence="2">Uncharacterized protein</fullName>
    </submittedName>
</protein>
<feature type="region of interest" description="Disordered" evidence="1">
    <location>
        <begin position="42"/>
        <end position="131"/>
    </location>
</feature>
<comment type="caution">
    <text evidence="2">The sequence shown here is derived from an EMBL/GenBank/DDBJ whole genome shotgun (WGS) entry which is preliminary data.</text>
</comment>
<feature type="region of interest" description="Disordered" evidence="1">
    <location>
        <begin position="500"/>
        <end position="580"/>
    </location>
</feature>
<feature type="compositionally biased region" description="Gly residues" evidence="1">
    <location>
        <begin position="518"/>
        <end position="554"/>
    </location>
</feature>
<feature type="region of interest" description="Disordered" evidence="1">
    <location>
        <begin position="260"/>
        <end position="357"/>
    </location>
</feature>
<organism evidence="2 3">
    <name type="scientific">Astrephomene gubernaculifera</name>
    <dbReference type="NCBI Taxonomy" id="47775"/>
    <lineage>
        <taxon>Eukaryota</taxon>
        <taxon>Viridiplantae</taxon>
        <taxon>Chlorophyta</taxon>
        <taxon>core chlorophytes</taxon>
        <taxon>Chlorophyceae</taxon>
        <taxon>CS clade</taxon>
        <taxon>Chlamydomonadales</taxon>
        <taxon>Astrephomenaceae</taxon>
        <taxon>Astrephomene</taxon>
    </lineage>
</organism>
<feature type="compositionally biased region" description="Polar residues" evidence="1">
    <location>
        <begin position="103"/>
        <end position="127"/>
    </location>
</feature>
<feature type="compositionally biased region" description="Low complexity" evidence="1">
    <location>
        <begin position="296"/>
        <end position="309"/>
    </location>
</feature>
<dbReference type="AlphaFoldDB" id="A0AAD3DRC4"/>
<feature type="region of interest" description="Disordered" evidence="1">
    <location>
        <begin position="164"/>
        <end position="188"/>
    </location>
</feature>
<feature type="compositionally biased region" description="Polar residues" evidence="1">
    <location>
        <begin position="214"/>
        <end position="229"/>
    </location>
</feature>
<gene>
    <name evidence="2" type="ORF">Agub_g8027</name>
</gene>
<evidence type="ECO:0000313" key="3">
    <source>
        <dbReference type="Proteomes" id="UP001054857"/>
    </source>
</evidence>
<dbReference type="EMBL" id="BMAR01000014">
    <property type="protein sequence ID" value="GFR46453.1"/>
    <property type="molecule type" value="Genomic_DNA"/>
</dbReference>
<keyword evidence="3" id="KW-1185">Reference proteome</keyword>